<feature type="region of interest" description="Disordered" evidence="1">
    <location>
        <begin position="44"/>
        <end position="76"/>
    </location>
</feature>
<sequence length="404" mass="44257">MASKRKILGVPFIVATSLAKPDAKTRKLIRSHVMRGKNVGKFRDSKHWAGSKVPPHPSDHEASGRSTSGPRVPEEVTRDEGWALVTPRKVASELALFGFGGDMQPYALELIYRAFTVVKPATYGLQGIAVDGSQDDKLFCFANLTHRPGILHSTLFAAQAFHDLTRGLPFGAVARLHLAKAFNHLQKSLDDKREAVELSTMAVVVSLAMAAVITGDLETAAKHMDGLQKIVELRGGSQSWRSSSMIIHKASAIDLGLAMSLGHKLRFARECDLSAALQLHQRPDPRLLNVWADIREFSKLANKSTTVHGTTMPREVVSRLATSVPHRLLRLRPEGAQAFRHRKACLHELLRLCMLAYAKMLLIKLQGLGMAERDSGPDGLCAWVAVVGRDEGGAQGVLVDRHCF</sequence>
<keyword evidence="3" id="KW-1185">Reference proteome</keyword>
<reference evidence="2" key="2">
    <citation type="submission" date="2023-05" db="EMBL/GenBank/DDBJ databases">
        <authorList>
            <consortium name="Lawrence Berkeley National Laboratory"/>
            <person name="Steindorff A."/>
            <person name="Hensen N."/>
            <person name="Bonometti L."/>
            <person name="Westerberg I."/>
            <person name="Brannstrom I.O."/>
            <person name="Guillou S."/>
            <person name="Cros-Aarteil S."/>
            <person name="Calhoun S."/>
            <person name="Haridas S."/>
            <person name="Kuo A."/>
            <person name="Mondo S."/>
            <person name="Pangilinan J."/>
            <person name="Riley R."/>
            <person name="Labutti K."/>
            <person name="Andreopoulos B."/>
            <person name="Lipzen A."/>
            <person name="Chen C."/>
            <person name="Yanf M."/>
            <person name="Daum C."/>
            <person name="Ng V."/>
            <person name="Clum A."/>
            <person name="Ohm R."/>
            <person name="Martin F."/>
            <person name="Silar P."/>
            <person name="Natvig D."/>
            <person name="Lalanne C."/>
            <person name="Gautier V."/>
            <person name="Ament-Velasquez S.L."/>
            <person name="Kruys A."/>
            <person name="Hutchinson M.I."/>
            <person name="Powell A.J."/>
            <person name="Barry K."/>
            <person name="Miller A.N."/>
            <person name="Grigoriev I.V."/>
            <person name="Debuchy R."/>
            <person name="Gladieux P."/>
            <person name="Thoren M.H."/>
            <person name="Johannesson H."/>
        </authorList>
    </citation>
    <scope>NUCLEOTIDE SEQUENCE</scope>
    <source>
        <strain evidence="2">CBS 538.74</strain>
    </source>
</reference>
<dbReference type="PANTHER" id="PTHR37540:SF9">
    <property type="entry name" value="ZN(2)-C6 FUNGAL-TYPE DOMAIN-CONTAINING PROTEIN"/>
    <property type="match status" value="1"/>
</dbReference>
<proteinExistence type="predicted"/>
<reference evidence="2" key="1">
    <citation type="journal article" date="2023" name="Mol. Phylogenet. Evol.">
        <title>Genome-scale phylogeny and comparative genomics of the fungal order Sordariales.</title>
        <authorList>
            <person name="Hensen N."/>
            <person name="Bonometti L."/>
            <person name="Westerberg I."/>
            <person name="Brannstrom I.O."/>
            <person name="Guillou S."/>
            <person name="Cros-Aarteil S."/>
            <person name="Calhoun S."/>
            <person name="Haridas S."/>
            <person name="Kuo A."/>
            <person name="Mondo S."/>
            <person name="Pangilinan J."/>
            <person name="Riley R."/>
            <person name="LaButti K."/>
            <person name="Andreopoulos B."/>
            <person name="Lipzen A."/>
            <person name="Chen C."/>
            <person name="Yan M."/>
            <person name="Daum C."/>
            <person name="Ng V."/>
            <person name="Clum A."/>
            <person name="Steindorff A."/>
            <person name="Ohm R.A."/>
            <person name="Martin F."/>
            <person name="Silar P."/>
            <person name="Natvig D.O."/>
            <person name="Lalanne C."/>
            <person name="Gautier V."/>
            <person name="Ament-Velasquez S.L."/>
            <person name="Kruys A."/>
            <person name="Hutchinson M.I."/>
            <person name="Powell A.J."/>
            <person name="Barry K."/>
            <person name="Miller A.N."/>
            <person name="Grigoriev I.V."/>
            <person name="Debuchy R."/>
            <person name="Gladieux P."/>
            <person name="Hiltunen Thoren M."/>
            <person name="Johannesson H."/>
        </authorList>
    </citation>
    <scope>NUCLEOTIDE SEQUENCE</scope>
    <source>
        <strain evidence="2">CBS 538.74</strain>
    </source>
</reference>
<organism evidence="2 3">
    <name type="scientific">Chaetomidium leptoderma</name>
    <dbReference type="NCBI Taxonomy" id="669021"/>
    <lineage>
        <taxon>Eukaryota</taxon>
        <taxon>Fungi</taxon>
        <taxon>Dikarya</taxon>
        <taxon>Ascomycota</taxon>
        <taxon>Pezizomycotina</taxon>
        <taxon>Sordariomycetes</taxon>
        <taxon>Sordariomycetidae</taxon>
        <taxon>Sordariales</taxon>
        <taxon>Chaetomiaceae</taxon>
        <taxon>Chaetomidium</taxon>
    </lineage>
</organism>
<gene>
    <name evidence="2" type="ORF">C8A00DRAFT_43359</name>
</gene>
<comment type="caution">
    <text evidence="2">The sequence shown here is derived from an EMBL/GenBank/DDBJ whole genome shotgun (WGS) entry which is preliminary data.</text>
</comment>
<accession>A0AAN6VM00</accession>
<name>A0AAN6VM00_9PEZI</name>
<dbReference type="PANTHER" id="PTHR37540">
    <property type="entry name" value="TRANSCRIPTION FACTOR (ACR-2), PUTATIVE-RELATED-RELATED"/>
    <property type="match status" value="1"/>
</dbReference>
<dbReference type="EMBL" id="MU856930">
    <property type="protein sequence ID" value="KAK4153794.1"/>
    <property type="molecule type" value="Genomic_DNA"/>
</dbReference>
<dbReference type="Proteomes" id="UP001302745">
    <property type="component" value="Unassembled WGS sequence"/>
</dbReference>
<evidence type="ECO:0000313" key="2">
    <source>
        <dbReference type="EMBL" id="KAK4153794.1"/>
    </source>
</evidence>
<protein>
    <submittedName>
        <fullName evidence="2">Uncharacterized protein</fullName>
    </submittedName>
</protein>
<evidence type="ECO:0000256" key="1">
    <source>
        <dbReference type="SAM" id="MobiDB-lite"/>
    </source>
</evidence>
<dbReference type="AlphaFoldDB" id="A0AAN6VM00"/>
<evidence type="ECO:0000313" key="3">
    <source>
        <dbReference type="Proteomes" id="UP001302745"/>
    </source>
</evidence>